<feature type="transmembrane region" description="Helical" evidence="6">
    <location>
        <begin position="32"/>
        <end position="58"/>
    </location>
</feature>
<protein>
    <recommendedName>
        <fullName evidence="9">Plasma membrane proteolipid 3</fullName>
    </recommendedName>
</protein>
<comment type="caution">
    <text evidence="7">The sequence shown here is derived from an EMBL/GenBank/DDBJ whole genome shotgun (WGS) entry which is preliminary data.</text>
</comment>
<dbReference type="EMBL" id="JAZHXI010000011">
    <property type="protein sequence ID" value="KAL2066235.1"/>
    <property type="molecule type" value="Genomic_DNA"/>
</dbReference>
<keyword evidence="5 6" id="KW-0472">Membrane</keyword>
<gene>
    <name evidence="7" type="ORF">VTL71DRAFT_2306</name>
</gene>
<evidence type="ECO:0000256" key="1">
    <source>
        <dbReference type="ARBA" id="ARBA00004370"/>
    </source>
</evidence>
<dbReference type="Pfam" id="PF01679">
    <property type="entry name" value="Pmp3"/>
    <property type="match status" value="1"/>
</dbReference>
<reference evidence="7 8" key="1">
    <citation type="journal article" date="2024" name="Commun. Biol.">
        <title>Comparative genomic analysis of thermophilic fungi reveals convergent evolutionary adaptations and gene losses.</title>
        <authorList>
            <person name="Steindorff A.S."/>
            <person name="Aguilar-Pontes M.V."/>
            <person name="Robinson A.J."/>
            <person name="Andreopoulos B."/>
            <person name="LaButti K."/>
            <person name="Kuo A."/>
            <person name="Mondo S."/>
            <person name="Riley R."/>
            <person name="Otillar R."/>
            <person name="Haridas S."/>
            <person name="Lipzen A."/>
            <person name="Grimwood J."/>
            <person name="Schmutz J."/>
            <person name="Clum A."/>
            <person name="Reid I.D."/>
            <person name="Moisan M.C."/>
            <person name="Butler G."/>
            <person name="Nguyen T.T.M."/>
            <person name="Dewar K."/>
            <person name="Conant G."/>
            <person name="Drula E."/>
            <person name="Henrissat B."/>
            <person name="Hansel C."/>
            <person name="Singer S."/>
            <person name="Hutchinson M.I."/>
            <person name="de Vries R.P."/>
            <person name="Natvig D.O."/>
            <person name="Powell A.J."/>
            <person name="Tsang A."/>
            <person name="Grigoriev I.V."/>
        </authorList>
    </citation>
    <scope>NUCLEOTIDE SEQUENCE [LARGE SCALE GENOMIC DNA]</scope>
    <source>
        <strain evidence="7 8">CBS 494.80</strain>
    </source>
</reference>
<keyword evidence="3 6" id="KW-0812">Transmembrane</keyword>
<dbReference type="InterPro" id="IPR000612">
    <property type="entry name" value="PMP3"/>
</dbReference>
<dbReference type="PANTHER" id="PTHR21659:SF40">
    <property type="entry name" value="PHOSPHATIDYLSERINE DECARBOXYLASE"/>
    <property type="match status" value="1"/>
</dbReference>
<name>A0ABR4C905_9HELO</name>
<keyword evidence="4 6" id="KW-1133">Transmembrane helix</keyword>
<dbReference type="PROSITE" id="PS01309">
    <property type="entry name" value="UPF0057"/>
    <property type="match status" value="1"/>
</dbReference>
<evidence type="ECO:0008006" key="9">
    <source>
        <dbReference type="Google" id="ProtNLM"/>
    </source>
</evidence>
<evidence type="ECO:0000256" key="3">
    <source>
        <dbReference type="ARBA" id="ARBA00022692"/>
    </source>
</evidence>
<proteinExistence type="inferred from homology"/>
<dbReference type="Proteomes" id="UP001595075">
    <property type="component" value="Unassembled WGS sequence"/>
</dbReference>
<evidence type="ECO:0000256" key="5">
    <source>
        <dbReference type="ARBA" id="ARBA00023136"/>
    </source>
</evidence>
<evidence type="ECO:0000313" key="7">
    <source>
        <dbReference type="EMBL" id="KAL2066235.1"/>
    </source>
</evidence>
<comment type="similarity">
    <text evidence="2">Belongs to the UPF0057 (PMP3) family.</text>
</comment>
<evidence type="ECO:0000256" key="2">
    <source>
        <dbReference type="ARBA" id="ARBA00009530"/>
    </source>
</evidence>
<evidence type="ECO:0000256" key="6">
    <source>
        <dbReference type="SAM" id="Phobius"/>
    </source>
</evidence>
<evidence type="ECO:0000256" key="4">
    <source>
        <dbReference type="ARBA" id="ARBA00022989"/>
    </source>
</evidence>
<comment type="subcellular location">
    <subcellularLocation>
        <location evidence="1">Membrane</location>
    </subcellularLocation>
</comment>
<evidence type="ECO:0000313" key="8">
    <source>
        <dbReference type="Proteomes" id="UP001595075"/>
    </source>
</evidence>
<sequence length="88" mass="10072">MGVCFFIFLILFAIIFPPLAVLMIAGCGPDVLINIILTLLGYFPGHLHAFYIIGVYYYRRDQRRQGLYIPREAPGIFSRRVQSGGMRF</sequence>
<dbReference type="PANTHER" id="PTHR21659">
    <property type="entry name" value="HYDROPHOBIC PROTEIN RCI2 LOW TEMPERATURE AND SALT RESPONSIVE PROTEIN LTI6 -RELATED"/>
    <property type="match status" value="1"/>
</dbReference>
<keyword evidence="8" id="KW-1185">Reference proteome</keyword>
<accession>A0ABR4C905</accession>
<organism evidence="7 8">
    <name type="scientific">Oculimacula yallundae</name>
    <dbReference type="NCBI Taxonomy" id="86028"/>
    <lineage>
        <taxon>Eukaryota</taxon>
        <taxon>Fungi</taxon>
        <taxon>Dikarya</taxon>
        <taxon>Ascomycota</taxon>
        <taxon>Pezizomycotina</taxon>
        <taxon>Leotiomycetes</taxon>
        <taxon>Helotiales</taxon>
        <taxon>Ploettnerulaceae</taxon>
        <taxon>Oculimacula</taxon>
    </lineage>
</organism>